<feature type="transmembrane region" description="Helical" evidence="2">
    <location>
        <begin position="108"/>
        <end position="136"/>
    </location>
</feature>
<feature type="region of interest" description="Disordered" evidence="1">
    <location>
        <begin position="259"/>
        <end position="296"/>
    </location>
</feature>
<reference evidence="4" key="1">
    <citation type="journal article" date="2002" name="Science">
        <title>The draft genome of Ciona intestinalis: insights into chordate and vertebrate origins.</title>
        <authorList>
            <person name="Dehal P."/>
            <person name="Satou Y."/>
            <person name="Campbell R.K."/>
            <person name="Chapman J."/>
            <person name="Degnan B."/>
            <person name="De Tomaso A."/>
            <person name="Davidson B."/>
            <person name="Di Gregorio A."/>
            <person name="Gelpke M."/>
            <person name="Goodstein D.M."/>
            <person name="Harafuji N."/>
            <person name="Hastings K.E."/>
            <person name="Ho I."/>
            <person name="Hotta K."/>
            <person name="Huang W."/>
            <person name="Kawashima T."/>
            <person name="Lemaire P."/>
            <person name="Martinez D."/>
            <person name="Meinertzhagen I.A."/>
            <person name="Necula S."/>
            <person name="Nonaka M."/>
            <person name="Putnam N."/>
            <person name="Rash S."/>
            <person name="Saiga H."/>
            <person name="Satake M."/>
            <person name="Terry A."/>
            <person name="Yamada L."/>
            <person name="Wang H.G."/>
            <person name="Awazu S."/>
            <person name="Azumi K."/>
            <person name="Boore J."/>
            <person name="Branno M."/>
            <person name="Chin-Bow S."/>
            <person name="DeSantis R."/>
            <person name="Doyle S."/>
            <person name="Francino P."/>
            <person name="Keys D.N."/>
            <person name="Haga S."/>
            <person name="Hayashi H."/>
            <person name="Hino K."/>
            <person name="Imai K.S."/>
            <person name="Inaba K."/>
            <person name="Kano S."/>
            <person name="Kobayashi K."/>
            <person name="Kobayashi M."/>
            <person name="Lee B.I."/>
            <person name="Makabe K.W."/>
            <person name="Manohar C."/>
            <person name="Matassi G."/>
            <person name="Medina M."/>
            <person name="Mochizuki Y."/>
            <person name="Mount S."/>
            <person name="Morishita T."/>
            <person name="Miura S."/>
            <person name="Nakayama A."/>
            <person name="Nishizaka S."/>
            <person name="Nomoto H."/>
            <person name="Ohta F."/>
            <person name="Oishi K."/>
            <person name="Rigoutsos I."/>
            <person name="Sano M."/>
            <person name="Sasaki A."/>
            <person name="Sasakura Y."/>
            <person name="Shoguchi E."/>
            <person name="Shin-i T."/>
            <person name="Spagnuolo A."/>
            <person name="Stainier D."/>
            <person name="Suzuki M.M."/>
            <person name="Tassy O."/>
            <person name="Takatori N."/>
            <person name="Tokuoka M."/>
            <person name="Yagi K."/>
            <person name="Yoshizaki F."/>
            <person name="Wada S."/>
            <person name="Zhang C."/>
            <person name="Hyatt P.D."/>
            <person name="Larimer F."/>
            <person name="Detter C."/>
            <person name="Doggett N."/>
            <person name="Glavina T."/>
            <person name="Hawkins T."/>
            <person name="Richardson P."/>
            <person name="Lucas S."/>
            <person name="Kohara Y."/>
            <person name="Levine M."/>
            <person name="Satoh N."/>
            <person name="Rokhsar D.S."/>
        </authorList>
    </citation>
    <scope>NUCLEOTIDE SEQUENCE [LARGE SCALE GENOMIC DNA]</scope>
</reference>
<feature type="transmembrane region" description="Helical" evidence="2">
    <location>
        <begin position="224"/>
        <end position="245"/>
    </location>
</feature>
<evidence type="ECO:0000256" key="2">
    <source>
        <dbReference type="SAM" id="Phobius"/>
    </source>
</evidence>
<accession>A0A1W2W1W4</accession>
<evidence type="ECO:0000256" key="1">
    <source>
        <dbReference type="SAM" id="MobiDB-lite"/>
    </source>
</evidence>
<feature type="transmembrane region" description="Helical" evidence="2">
    <location>
        <begin position="372"/>
        <end position="393"/>
    </location>
</feature>
<dbReference type="GeneTree" id="ENSGT00530000064870"/>
<accession>F6RZW6</accession>
<keyword evidence="2" id="KW-0812">Transmembrane</keyword>
<feature type="compositionally biased region" description="Polar residues" evidence="1">
    <location>
        <begin position="275"/>
        <end position="287"/>
    </location>
</feature>
<dbReference type="InParanoid" id="F6RZW6"/>
<dbReference type="RefSeq" id="XP_002121811.1">
    <property type="nucleotide sequence ID" value="XM_002121775.3"/>
</dbReference>
<feature type="transmembrane region" description="Helical" evidence="2">
    <location>
        <begin position="63"/>
        <end position="88"/>
    </location>
</feature>
<keyword evidence="2" id="KW-1133">Transmembrane helix</keyword>
<evidence type="ECO:0000313" key="3">
    <source>
        <dbReference type="Ensembl" id="ENSCINP00000003203.3"/>
    </source>
</evidence>
<dbReference type="AlphaFoldDB" id="F6RZW6"/>
<reference evidence="3" key="2">
    <citation type="journal article" date="2008" name="Genome Biol.">
        <title>Improved genome assembly and evidence-based global gene model set for the chordate Ciona intestinalis: new insight into intron and operon populations.</title>
        <authorList>
            <person name="Satou Y."/>
            <person name="Mineta K."/>
            <person name="Ogasawara M."/>
            <person name="Sasakura Y."/>
            <person name="Shoguchi E."/>
            <person name="Ueno K."/>
            <person name="Yamada L."/>
            <person name="Matsumoto J."/>
            <person name="Wasserscheid J."/>
            <person name="Dewar K."/>
            <person name="Wiley G.B."/>
            <person name="Macmil S.L."/>
            <person name="Roe B.A."/>
            <person name="Zeller R.W."/>
            <person name="Hastings K.E."/>
            <person name="Lemaire P."/>
            <person name="Lindquist E."/>
            <person name="Endo T."/>
            <person name="Hotta K."/>
            <person name="Inaba K."/>
        </authorList>
    </citation>
    <scope>NUCLEOTIDE SEQUENCE [LARGE SCALE GENOMIC DNA]</scope>
    <source>
        <strain evidence="3">wild type</strain>
    </source>
</reference>
<name>F6RZW6_CIOIN</name>
<dbReference type="OMA" id="GWNCADI"/>
<reference evidence="3" key="3">
    <citation type="submission" date="2025-08" db="UniProtKB">
        <authorList>
            <consortium name="Ensembl"/>
        </authorList>
    </citation>
    <scope>IDENTIFICATION</scope>
</reference>
<dbReference type="KEGG" id="cin:100187180"/>
<dbReference type="Ensembl" id="ENSCINT00000003203.3">
    <property type="protein sequence ID" value="ENSCINP00000003203.3"/>
    <property type="gene ID" value="ENSCING00000001600.3"/>
</dbReference>
<gene>
    <name evidence="3" type="primary">LOC100187180</name>
</gene>
<feature type="transmembrane region" description="Helical" evidence="2">
    <location>
        <begin position="29"/>
        <end position="51"/>
    </location>
</feature>
<dbReference type="GeneID" id="100187180"/>
<protein>
    <submittedName>
        <fullName evidence="3">Uncharacterized LOC100187180</fullName>
    </submittedName>
</protein>
<dbReference type="Gene3D" id="1.20.1070.10">
    <property type="entry name" value="Rhodopsin 7-helix transmembrane proteins"/>
    <property type="match status" value="1"/>
</dbReference>
<keyword evidence="4" id="KW-1185">Reference proteome</keyword>
<reference evidence="3" key="4">
    <citation type="submission" date="2025-09" db="UniProtKB">
        <authorList>
            <consortium name="Ensembl"/>
        </authorList>
    </citation>
    <scope>IDENTIFICATION</scope>
</reference>
<feature type="transmembrane region" description="Helical" evidence="2">
    <location>
        <begin position="337"/>
        <end position="360"/>
    </location>
</feature>
<dbReference type="EMBL" id="EAAA01000869">
    <property type="status" value="NOT_ANNOTATED_CDS"/>
    <property type="molecule type" value="Genomic_DNA"/>
</dbReference>
<dbReference type="OrthoDB" id="10629975at2759"/>
<sequence length="419" mass="45851">MSNMTTTSTYLLNLTTHGGPICTKTPKTMYLVMLPAIFVVLMFNVAVLAVATMNRVKLKSQNYTYSCVSSTLLSNVLVMVAHCSLVLRNYVISLGPSDDGELSHSAKLVWVFVNTLVGSLVLVVLANIGALVIVTLDSTQFIGPNLRNSMKPLDTNALKKKRRGKILRAWFLISGSWVIPVAVVVASMAGWNCADICICTGGSFLGETCPRTQGCSRVFPPLKFAVIGIIGLVWVLEAGILLYIINHAVQKMKRVMTIRRPPNSSSDPGDELDHNNAQGATSDSATNPIDLPGADERLNVPSVKEGLRRASSTSSRISAAGVRKGWKRIQLRFNTRLRFLISLTVLFLVSTITVPVTVILDGSLEKINNRLLVQTPAIVGIYLYFVGCPLLFIKFVPHMKTTLHNAFCKVPFSRLCRRC</sequence>
<feature type="transmembrane region" description="Helical" evidence="2">
    <location>
        <begin position="169"/>
        <end position="191"/>
    </location>
</feature>
<proteinExistence type="predicted"/>
<keyword evidence="2" id="KW-0472">Membrane</keyword>
<organism evidence="3 4">
    <name type="scientific">Ciona intestinalis</name>
    <name type="common">Transparent sea squirt</name>
    <name type="synonym">Ascidia intestinalis</name>
    <dbReference type="NCBI Taxonomy" id="7719"/>
    <lineage>
        <taxon>Eukaryota</taxon>
        <taxon>Metazoa</taxon>
        <taxon>Chordata</taxon>
        <taxon>Tunicata</taxon>
        <taxon>Ascidiacea</taxon>
        <taxon>Phlebobranchia</taxon>
        <taxon>Cionidae</taxon>
        <taxon>Ciona</taxon>
    </lineage>
</organism>
<evidence type="ECO:0000313" key="4">
    <source>
        <dbReference type="Proteomes" id="UP000008144"/>
    </source>
</evidence>
<dbReference type="HOGENOM" id="CLU_696302_0_0_1"/>
<dbReference type="Proteomes" id="UP000008144">
    <property type="component" value="Chromosome 12"/>
</dbReference>